<keyword evidence="1" id="KW-0812">Transmembrane</keyword>
<accession>A0A1G7DBP8</accession>
<feature type="transmembrane region" description="Helical" evidence="1">
    <location>
        <begin position="14"/>
        <end position="40"/>
    </location>
</feature>
<organism evidence="2 3">
    <name type="scientific">Cellulophaga baltica</name>
    <dbReference type="NCBI Taxonomy" id="76594"/>
    <lineage>
        <taxon>Bacteria</taxon>
        <taxon>Pseudomonadati</taxon>
        <taxon>Bacteroidota</taxon>
        <taxon>Flavobacteriia</taxon>
        <taxon>Flavobacteriales</taxon>
        <taxon>Flavobacteriaceae</taxon>
        <taxon>Cellulophaga</taxon>
    </lineage>
</organism>
<evidence type="ECO:0000256" key="1">
    <source>
        <dbReference type="SAM" id="Phobius"/>
    </source>
</evidence>
<evidence type="ECO:0000313" key="2">
    <source>
        <dbReference type="EMBL" id="SDE49098.1"/>
    </source>
</evidence>
<dbReference type="EMBL" id="FNBD01000001">
    <property type="protein sequence ID" value="SDE49098.1"/>
    <property type="molecule type" value="Genomic_DNA"/>
</dbReference>
<gene>
    <name evidence="2" type="ORF">SAMN04487992_101474</name>
</gene>
<reference evidence="3" key="1">
    <citation type="submission" date="2016-10" db="EMBL/GenBank/DDBJ databases">
        <authorList>
            <person name="Varghese N."/>
            <person name="Submissions S."/>
        </authorList>
    </citation>
    <scope>NUCLEOTIDE SEQUENCE [LARGE SCALE GENOMIC DNA]</scope>
    <source>
        <strain evidence="3">DSM 24729</strain>
    </source>
</reference>
<proteinExistence type="predicted"/>
<keyword evidence="3" id="KW-1185">Reference proteome</keyword>
<sequence>MNTQKHGSVDLKRLGISIVVTILFFIIVVVCSYFAGLVLCR</sequence>
<dbReference type="AlphaFoldDB" id="A0A1G7DBP8"/>
<name>A0A1G7DBP8_9FLAO</name>
<keyword evidence="1" id="KW-1133">Transmembrane helix</keyword>
<keyword evidence="1" id="KW-0472">Membrane</keyword>
<evidence type="ECO:0000313" key="3">
    <source>
        <dbReference type="Proteomes" id="UP000182114"/>
    </source>
</evidence>
<protein>
    <submittedName>
        <fullName evidence="2">Uncharacterized protein</fullName>
    </submittedName>
</protein>
<dbReference type="Proteomes" id="UP000182114">
    <property type="component" value="Unassembled WGS sequence"/>
</dbReference>